<dbReference type="Proteomes" id="UP001488838">
    <property type="component" value="Unassembled WGS sequence"/>
</dbReference>
<keyword evidence="2" id="KW-1185">Reference proteome</keyword>
<sequence length="79" mass="9335">MQSNPPRRKMAELNTHVNVKEKELQTRCHNPCWGNLIRMEGGEKDWQNYIERLLHCYTTYRKVTSVGCVISTPHLFAQF</sequence>
<evidence type="ECO:0000313" key="1">
    <source>
        <dbReference type="EMBL" id="KAK7832109.1"/>
    </source>
</evidence>
<comment type="caution">
    <text evidence="1">The sequence shown here is derived from an EMBL/GenBank/DDBJ whole genome shotgun (WGS) entry which is preliminary data.</text>
</comment>
<protein>
    <submittedName>
        <fullName evidence="1">Uncharacterized protein</fullName>
    </submittedName>
</protein>
<evidence type="ECO:0000313" key="2">
    <source>
        <dbReference type="Proteomes" id="UP001488838"/>
    </source>
</evidence>
<proteinExistence type="predicted"/>
<reference evidence="1 2" key="1">
    <citation type="journal article" date="2023" name="bioRxiv">
        <title>Conserved and derived expression patterns and positive selection on dental genes reveal complex evolutionary context of ever-growing rodent molars.</title>
        <authorList>
            <person name="Calamari Z.T."/>
            <person name="Song A."/>
            <person name="Cohen E."/>
            <person name="Akter M."/>
            <person name="Roy R.D."/>
            <person name="Hallikas O."/>
            <person name="Christensen M.M."/>
            <person name="Li P."/>
            <person name="Marangoni P."/>
            <person name="Jernvall J."/>
            <person name="Klein O.D."/>
        </authorList>
    </citation>
    <scope>NUCLEOTIDE SEQUENCE [LARGE SCALE GENOMIC DNA]</scope>
    <source>
        <strain evidence="1">V071</strain>
    </source>
</reference>
<dbReference type="AlphaFoldDB" id="A0AAW0K0T9"/>
<dbReference type="EMBL" id="JBBHLL010000011">
    <property type="protein sequence ID" value="KAK7832109.1"/>
    <property type="molecule type" value="Genomic_DNA"/>
</dbReference>
<name>A0AAW0K0T9_MYOGA</name>
<organism evidence="1 2">
    <name type="scientific">Myodes glareolus</name>
    <name type="common">Bank vole</name>
    <name type="synonym">Clethrionomys glareolus</name>
    <dbReference type="NCBI Taxonomy" id="447135"/>
    <lineage>
        <taxon>Eukaryota</taxon>
        <taxon>Metazoa</taxon>
        <taxon>Chordata</taxon>
        <taxon>Craniata</taxon>
        <taxon>Vertebrata</taxon>
        <taxon>Euteleostomi</taxon>
        <taxon>Mammalia</taxon>
        <taxon>Eutheria</taxon>
        <taxon>Euarchontoglires</taxon>
        <taxon>Glires</taxon>
        <taxon>Rodentia</taxon>
        <taxon>Myomorpha</taxon>
        <taxon>Muroidea</taxon>
        <taxon>Cricetidae</taxon>
        <taxon>Arvicolinae</taxon>
        <taxon>Myodes</taxon>
    </lineage>
</organism>
<accession>A0AAW0K0T9</accession>
<gene>
    <name evidence="1" type="ORF">U0070_015256</name>
</gene>